<accession>A0ACD3AUJ9</accession>
<organism evidence="1 2">
    <name type="scientific">Pluteus cervinus</name>
    <dbReference type="NCBI Taxonomy" id="181527"/>
    <lineage>
        <taxon>Eukaryota</taxon>
        <taxon>Fungi</taxon>
        <taxon>Dikarya</taxon>
        <taxon>Basidiomycota</taxon>
        <taxon>Agaricomycotina</taxon>
        <taxon>Agaricomycetes</taxon>
        <taxon>Agaricomycetidae</taxon>
        <taxon>Agaricales</taxon>
        <taxon>Pluteineae</taxon>
        <taxon>Pluteaceae</taxon>
        <taxon>Pluteus</taxon>
    </lineage>
</organism>
<dbReference type="Proteomes" id="UP000308600">
    <property type="component" value="Unassembled WGS sequence"/>
</dbReference>
<proteinExistence type="predicted"/>
<sequence>MSRLTSLKLATVSLSHGTLPDYLPSVTLSTILEFVYRGSREDLDFLFLSQLTFTEKSLRFTFDTNVPSFQRLPSTFPTDNLILSLITDILTVTNEITELHLDFGSDTFTLGTPLVHFGVRCPTITMIYDRYISWMSASFPLFANLEEIYLSGTIIPEFWSILVKMDYLVLIQINSEQSCILFNLLVENWHHINPTGVMPNDRPELLLPRLLSISVEQTGFQNVQDELFDALMYRCFRKKGLSFLGIKDCSGIRAGFMDRLRMAIIDVDWDGVGELDADDDEDNEGDDDDEEDEEEEEEEEEEIGESEADEDE</sequence>
<dbReference type="EMBL" id="ML208347">
    <property type="protein sequence ID" value="TFK68647.1"/>
    <property type="molecule type" value="Genomic_DNA"/>
</dbReference>
<reference evidence="1 2" key="1">
    <citation type="journal article" date="2019" name="Nat. Ecol. Evol.">
        <title>Megaphylogeny resolves global patterns of mushroom evolution.</title>
        <authorList>
            <person name="Varga T."/>
            <person name="Krizsan K."/>
            <person name="Foldi C."/>
            <person name="Dima B."/>
            <person name="Sanchez-Garcia M."/>
            <person name="Sanchez-Ramirez S."/>
            <person name="Szollosi G.J."/>
            <person name="Szarkandi J.G."/>
            <person name="Papp V."/>
            <person name="Albert L."/>
            <person name="Andreopoulos W."/>
            <person name="Angelini C."/>
            <person name="Antonin V."/>
            <person name="Barry K.W."/>
            <person name="Bougher N.L."/>
            <person name="Buchanan P."/>
            <person name="Buyck B."/>
            <person name="Bense V."/>
            <person name="Catcheside P."/>
            <person name="Chovatia M."/>
            <person name="Cooper J."/>
            <person name="Damon W."/>
            <person name="Desjardin D."/>
            <person name="Finy P."/>
            <person name="Geml J."/>
            <person name="Haridas S."/>
            <person name="Hughes K."/>
            <person name="Justo A."/>
            <person name="Karasinski D."/>
            <person name="Kautmanova I."/>
            <person name="Kiss B."/>
            <person name="Kocsube S."/>
            <person name="Kotiranta H."/>
            <person name="LaButti K.M."/>
            <person name="Lechner B.E."/>
            <person name="Liimatainen K."/>
            <person name="Lipzen A."/>
            <person name="Lukacs Z."/>
            <person name="Mihaltcheva S."/>
            <person name="Morgado L.N."/>
            <person name="Niskanen T."/>
            <person name="Noordeloos M.E."/>
            <person name="Ohm R.A."/>
            <person name="Ortiz-Santana B."/>
            <person name="Ovrebo C."/>
            <person name="Racz N."/>
            <person name="Riley R."/>
            <person name="Savchenko A."/>
            <person name="Shiryaev A."/>
            <person name="Soop K."/>
            <person name="Spirin V."/>
            <person name="Szebenyi C."/>
            <person name="Tomsovsky M."/>
            <person name="Tulloss R.E."/>
            <person name="Uehling J."/>
            <person name="Grigoriev I.V."/>
            <person name="Vagvolgyi C."/>
            <person name="Papp T."/>
            <person name="Martin F.M."/>
            <person name="Miettinen O."/>
            <person name="Hibbett D.S."/>
            <person name="Nagy L.G."/>
        </authorList>
    </citation>
    <scope>NUCLEOTIDE SEQUENCE [LARGE SCALE GENOMIC DNA]</scope>
    <source>
        <strain evidence="1 2">NL-1719</strain>
    </source>
</reference>
<evidence type="ECO:0000313" key="2">
    <source>
        <dbReference type="Proteomes" id="UP000308600"/>
    </source>
</evidence>
<name>A0ACD3AUJ9_9AGAR</name>
<keyword evidence="2" id="KW-1185">Reference proteome</keyword>
<protein>
    <submittedName>
        <fullName evidence="1">Uncharacterized protein</fullName>
    </submittedName>
</protein>
<gene>
    <name evidence="1" type="ORF">BDN72DRAFT_897978</name>
</gene>
<evidence type="ECO:0000313" key="1">
    <source>
        <dbReference type="EMBL" id="TFK68647.1"/>
    </source>
</evidence>